<gene>
    <name evidence="2" type="ORF">S03H2_59561</name>
</gene>
<feature type="region of interest" description="Disordered" evidence="1">
    <location>
        <begin position="106"/>
        <end position="127"/>
    </location>
</feature>
<proteinExistence type="predicted"/>
<dbReference type="AlphaFoldDB" id="X1IL85"/>
<name>X1IL85_9ZZZZ</name>
<protein>
    <submittedName>
        <fullName evidence="2">Uncharacterized protein</fullName>
    </submittedName>
</protein>
<organism evidence="2">
    <name type="scientific">marine sediment metagenome</name>
    <dbReference type="NCBI Taxonomy" id="412755"/>
    <lineage>
        <taxon>unclassified sequences</taxon>
        <taxon>metagenomes</taxon>
        <taxon>ecological metagenomes</taxon>
    </lineage>
</organism>
<evidence type="ECO:0000313" key="2">
    <source>
        <dbReference type="EMBL" id="GAH83191.1"/>
    </source>
</evidence>
<sequence length="127" mass="15086">MISYDTLKDIDRQQNGIDFVIKSESAGWEIKTRHPRYYLRGILLETKSDIDRDKPGWLYTSKADCIAYVWLNRSFTNLMPIGYFIMIKELRKTLWYDEAPRRYENPRHEKGSYRITPQEGETGIQSS</sequence>
<evidence type="ECO:0000256" key="1">
    <source>
        <dbReference type="SAM" id="MobiDB-lite"/>
    </source>
</evidence>
<accession>X1IL85</accession>
<comment type="caution">
    <text evidence="2">The sequence shown here is derived from an EMBL/GenBank/DDBJ whole genome shotgun (WGS) entry which is preliminary data.</text>
</comment>
<dbReference type="EMBL" id="BARU01038304">
    <property type="protein sequence ID" value="GAH83191.1"/>
    <property type="molecule type" value="Genomic_DNA"/>
</dbReference>
<reference evidence="2" key="1">
    <citation type="journal article" date="2014" name="Front. Microbiol.">
        <title>High frequency of phylogenetically diverse reductive dehalogenase-homologous genes in deep subseafloor sedimentary metagenomes.</title>
        <authorList>
            <person name="Kawai M."/>
            <person name="Futagami T."/>
            <person name="Toyoda A."/>
            <person name="Takaki Y."/>
            <person name="Nishi S."/>
            <person name="Hori S."/>
            <person name="Arai W."/>
            <person name="Tsubouchi T."/>
            <person name="Morono Y."/>
            <person name="Uchiyama I."/>
            <person name="Ito T."/>
            <person name="Fujiyama A."/>
            <person name="Inagaki F."/>
            <person name="Takami H."/>
        </authorList>
    </citation>
    <scope>NUCLEOTIDE SEQUENCE</scope>
    <source>
        <strain evidence="2">Expedition CK06-06</strain>
    </source>
</reference>